<feature type="domain" description="TonB-dependent receptor plug" evidence="3">
    <location>
        <begin position="35"/>
        <end position="134"/>
    </location>
</feature>
<sequence length="140" mass="15147">MRIFCFMGLLLLVISCGPAKNNASATDTSLDQTLQLKNRVTISLLDRIRQKPGVIVRNGVPIINKTSNSLINSPTDISDFGGGSPEPLYVLNGYIVGNSFRDIDRMIDNTMVKEIIVLTGSDASEYGSRGAQGVIKITTE</sequence>
<dbReference type="Pfam" id="PF07715">
    <property type="entry name" value="Plug"/>
    <property type="match status" value="1"/>
</dbReference>
<reference evidence="4 5" key="1">
    <citation type="submission" date="2020-01" db="EMBL/GenBank/DDBJ databases">
        <title>Muriicola jejuensis KCTC 22299.</title>
        <authorList>
            <person name="Wang G."/>
        </authorList>
    </citation>
    <scope>NUCLEOTIDE SEQUENCE [LARGE SCALE GENOMIC DNA]</scope>
    <source>
        <strain evidence="4 5">KCTC 22299</strain>
    </source>
</reference>
<evidence type="ECO:0000256" key="2">
    <source>
        <dbReference type="SAM" id="SignalP"/>
    </source>
</evidence>
<gene>
    <name evidence="4" type="ORF">GWK09_04305</name>
</gene>
<dbReference type="InterPro" id="IPR037066">
    <property type="entry name" value="Plug_dom_sf"/>
</dbReference>
<accession>A0A6P0U986</accession>
<dbReference type="AlphaFoldDB" id="A0A6P0U986"/>
<dbReference type="Gene3D" id="2.170.130.10">
    <property type="entry name" value="TonB-dependent receptor, plug domain"/>
    <property type="match status" value="1"/>
</dbReference>
<dbReference type="GO" id="GO:0009279">
    <property type="term" value="C:cell outer membrane"/>
    <property type="evidence" value="ECO:0007669"/>
    <property type="project" value="UniProtKB-SubCell"/>
</dbReference>
<keyword evidence="2" id="KW-0732">Signal</keyword>
<keyword evidence="1" id="KW-0813">Transport</keyword>
<keyword evidence="1" id="KW-0998">Cell outer membrane</keyword>
<evidence type="ECO:0000313" key="4">
    <source>
        <dbReference type="EMBL" id="NER09724.1"/>
    </source>
</evidence>
<evidence type="ECO:0000259" key="3">
    <source>
        <dbReference type="Pfam" id="PF07715"/>
    </source>
</evidence>
<comment type="subcellular location">
    <subcellularLocation>
        <location evidence="1">Cell outer membrane</location>
        <topology evidence="1">Multi-pass membrane protein</topology>
    </subcellularLocation>
</comment>
<proteinExistence type="inferred from homology"/>
<feature type="chain" id="PRO_5026977447" evidence="2">
    <location>
        <begin position="26"/>
        <end position="140"/>
    </location>
</feature>
<feature type="signal peptide" evidence="2">
    <location>
        <begin position="1"/>
        <end position="25"/>
    </location>
</feature>
<evidence type="ECO:0000313" key="5">
    <source>
        <dbReference type="Proteomes" id="UP000468443"/>
    </source>
</evidence>
<comment type="similarity">
    <text evidence="1">Belongs to the TonB-dependent receptor family.</text>
</comment>
<keyword evidence="4" id="KW-0675">Receptor</keyword>
<keyword evidence="5" id="KW-1185">Reference proteome</keyword>
<name>A0A6P0U986_9FLAO</name>
<keyword evidence="1" id="KW-0812">Transmembrane</keyword>
<dbReference type="InterPro" id="IPR012910">
    <property type="entry name" value="Plug_dom"/>
</dbReference>
<keyword evidence="1" id="KW-1134">Transmembrane beta strand</keyword>
<dbReference type="PROSITE" id="PS52016">
    <property type="entry name" value="TONB_DEPENDENT_REC_3"/>
    <property type="match status" value="1"/>
</dbReference>
<protein>
    <submittedName>
        <fullName evidence="4">TonB-dependent receptor plug domain-containing protein</fullName>
    </submittedName>
</protein>
<keyword evidence="1" id="KW-0472">Membrane</keyword>
<dbReference type="EMBL" id="JAABOP010000001">
    <property type="protein sequence ID" value="NER09724.1"/>
    <property type="molecule type" value="Genomic_DNA"/>
</dbReference>
<dbReference type="SUPFAM" id="SSF56935">
    <property type="entry name" value="Porins"/>
    <property type="match status" value="1"/>
</dbReference>
<dbReference type="PROSITE" id="PS51257">
    <property type="entry name" value="PROKAR_LIPOPROTEIN"/>
    <property type="match status" value="1"/>
</dbReference>
<evidence type="ECO:0000256" key="1">
    <source>
        <dbReference type="PROSITE-ProRule" id="PRU01360"/>
    </source>
</evidence>
<organism evidence="4 5">
    <name type="scientific">Muriicola jejuensis</name>
    <dbReference type="NCBI Taxonomy" id="504488"/>
    <lineage>
        <taxon>Bacteria</taxon>
        <taxon>Pseudomonadati</taxon>
        <taxon>Bacteroidota</taxon>
        <taxon>Flavobacteriia</taxon>
        <taxon>Flavobacteriales</taxon>
        <taxon>Flavobacteriaceae</taxon>
        <taxon>Muriicola</taxon>
    </lineage>
</organism>
<comment type="caution">
    <text evidence="4">The sequence shown here is derived from an EMBL/GenBank/DDBJ whole genome shotgun (WGS) entry which is preliminary data.</text>
</comment>
<dbReference type="RefSeq" id="WP_163691766.1">
    <property type="nucleotide sequence ID" value="NZ_FXTW01000001.1"/>
</dbReference>
<dbReference type="InterPro" id="IPR039426">
    <property type="entry name" value="TonB-dep_rcpt-like"/>
</dbReference>
<dbReference type="Proteomes" id="UP000468443">
    <property type="component" value="Unassembled WGS sequence"/>
</dbReference>